<name>A0A2T1N8Q7_9FLAO</name>
<evidence type="ECO:0000313" key="2">
    <source>
        <dbReference type="Proteomes" id="UP000238426"/>
    </source>
</evidence>
<gene>
    <name evidence="1" type="ORF">C7H52_08095</name>
</gene>
<comment type="caution">
    <text evidence="1">The sequence shown here is derived from an EMBL/GenBank/DDBJ whole genome shotgun (WGS) entry which is preliminary data.</text>
</comment>
<dbReference type="Proteomes" id="UP000238426">
    <property type="component" value="Unassembled WGS sequence"/>
</dbReference>
<protein>
    <submittedName>
        <fullName evidence="1">DUF1835 domain-containing protein</fullName>
    </submittedName>
</protein>
<keyword evidence="2" id="KW-1185">Reference proteome</keyword>
<reference evidence="1 2" key="1">
    <citation type="submission" date="2018-03" db="EMBL/GenBank/DDBJ databases">
        <title>Mesoflavibacter sp. HG37 and Mesoflavibacter sp. HG96 sp.nov., two marine bacteria isolated from seawater of Western Pacific Ocean.</title>
        <authorList>
            <person name="Cheng H."/>
            <person name="Wu Y.-H."/>
            <person name="Guo L.-L."/>
            <person name="Xu X.-W."/>
        </authorList>
    </citation>
    <scope>NUCLEOTIDE SEQUENCE [LARGE SCALE GENOMIC DNA]</scope>
    <source>
        <strain evidence="1 2">KCTC 32269</strain>
    </source>
</reference>
<proteinExistence type="predicted"/>
<dbReference type="RefSeq" id="WP_106463397.1">
    <property type="nucleotide sequence ID" value="NZ_PXOQ01000009.1"/>
</dbReference>
<sequence>MTSNTLHITNGSVLTERLKVLQFSGVFLTWHEMLCEGPTDLLVDTDAFIEKREQFLSSYYNLEYKRNEFKSEIDKLNHLDDYDEIVLWFEYDLFCHINLIAIIYQLLAKNNTTPVSLVCSGRVENEKGLKAIGELKSFQLKNHYKNRVILYDSDLELAKTCWEIYNSKDHNKFKPLIVTSSSFEYLTNCLKAHLRRFPDSRSGLSTLEFNIIKLVKNNNIKSLHHLLGYALHYQGFYGFGDIQLKRIIDKLSPFFTITEEQVTVNREGNLVLNHLKNVHDQLENDLIFGAVNKYDYYFNKKENKLIKTV</sequence>
<dbReference type="OrthoDB" id="127805at2"/>
<dbReference type="AlphaFoldDB" id="A0A2T1N8Q7"/>
<evidence type="ECO:0000313" key="1">
    <source>
        <dbReference type="EMBL" id="PSG88257.1"/>
    </source>
</evidence>
<organism evidence="1 2">
    <name type="scientific">Aurantibacter aestuarii</name>
    <dbReference type="NCBI Taxonomy" id="1266046"/>
    <lineage>
        <taxon>Bacteria</taxon>
        <taxon>Pseudomonadati</taxon>
        <taxon>Bacteroidota</taxon>
        <taxon>Flavobacteriia</taxon>
        <taxon>Flavobacteriales</taxon>
        <taxon>Flavobacteriaceae</taxon>
        <taxon>Aurantibacter</taxon>
    </lineage>
</organism>
<dbReference type="EMBL" id="PXOQ01000009">
    <property type="protein sequence ID" value="PSG88257.1"/>
    <property type="molecule type" value="Genomic_DNA"/>
</dbReference>
<accession>A0A2T1N8Q7</accession>